<evidence type="ECO:0000313" key="2">
    <source>
        <dbReference type="EMBL" id="JAD96172.1"/>
    </source>
</evidence>
<feature type="compositionally biased region" description="Basic residues" evidence="1">
    <location>
        <begin position="1"/>
        <end position="13"/>
    </location>
</feature>
<dbReference type="EMBL" id="GBRH01201723">
    <property type="protein sequence ID" value="JAD96172.1"/>
    <property type="molecule type" value="Transcribed_RNA"/>
</dbReference>
<evidence type="ECO:0000256" key="1">
    <source>
        <dbReference type="SAM" id="MobiDB-lite"/>
    </source>
</evidence>
<name>A0A0A9EJF8_ARUDO</name>
<accession>A0A0A9EJF8</accession>
<feature type="region of interest" description="Disordered" evidence="1">
    <location>
        <begin position="1"/>
        <end position="31"/>
    </location>
</feature>
<reference evidence="2" key="2">
    <citation type="journal article" date="2015" name="Data Brief">
        <title>Shoot transcriptome of the giant reed, Arundo donax.</title>
        <authorList>
            <person name="Barrero R.A."/>
            <person name="Guerrero F.D."/>
            <person name="Moolhuijzen P."/>
            <person name="Goolsby J.A."/>
            <person name="Tidwell J."/>
            <person name="Bellgard S.E."/>
            <person name="Bellgard M.I."/>
        </authorList>
    </citation>
    <scope>NUCLEOTIDE SEQUENCE</scope>
    <source>
        <tissue evidence="2">Shoot tissue taken approximately 20 cm above the soil surface</tissue>
    </source>
</reference>
<sequence>MVRFRLSPHHCHSHCQLPHQNGLHPHHPRNQSPQTLSFCSLVCQECFWASHPILSHPPGLRRRSRGGRGPRGWSGARGRRRR</sequence>
<feature type="region of interest" description="Disordered" evidence="1">
    <location>
        <begin position="52"/>
        <end position="82"/>
    </location>
</feature>
<reference evidence="2" key="1">
    <citation type="submission" date="2014-09" db="EMBL/GenBank/DDBJ databases">
        <authorList>
            <person name="Magalhaes I.L.F."/>
            <person name="Oliveira U."/>
            <person name="Santos F.R."/>
            <person name="Vidigal T.H.D.A."/>
            <person name="Brescovit A.D."/>
            <person name="Santos A.J."/>
        </authorList>
    </citation>
    <scope>NUCLEOTIDE SEQUENCE</scope>
    <source>
        <tissue evidence="2">Shoot tissue taken approximately 20 cm above the soil surface</tissue>
    </source>
</reference>
<proteinExistence type="predicted"/>
<organism evidence="2">
    <name type="scientific">Arundo donax</name>
    <name type="common">Giant reed</name>
    <name type="synonym">Donax arundinaceus</name>
    <dbReference type="NCBI Taxonomy" id="35708"/>
    <lineage>
        <taxon>Eukaryota</taxon>
        <taxon>Viridiplantae</taxon>
        <taxon>Streptophyta</taxon>
        <taxon>Embryophyta</taxon>
        <taxon>Tracheophyta</taxon>
        <taxon>Spermatophyta</taxon>
        <taxon>Magnoliopsida</taxon>
        <taxon>Liliopsida</taxon>
        <taxon>Poales</taxon>
        <taxon>Poaceae</taxon>
        <taxon>PACMAD clade</taxon>
        <taxon>Arundinoideae</taxon>
        <taxon>Arundineae</taxon>
        <taxon>Arundo</taxon>
    </lineage>
</organism>
<protein>
    <submittedName>
        <fullName evidence="2">Uncharacterized protein</fullName>
    </submittedName>
</protein>
<feature type="compositionally biased region" description="Basic residues" evidence="1">
    <location>
        <begin position="59"/>
        <end position="68"/>
    </location>
</feature>
<dbReference type="AlphaFoldDB" id="A0A0A9EJF8"/>